<evidence type="ECO:0000313" key="2">
    <source>
        <dbReference type="EMBL" id="CAK0864566.1"/>
    </source>
</evidence>
<protein>
    <recommendedName>
        <fullName evidence="4">Solute carrier family 40 protein</fullName>
    </recommendedName>
</protein>
<feature type="region of interest" description="Disordered" evidence="1">
    <location>
        <begin position="96"/>
        <end position="117"/>
    </location>
</feature>
<dbReference type="EMBL" id="CAUYUJ010016378">
    <property type="protein sequence ID" value="CAK0864566.1"/>
    <property type="molecule type" value="Genomic_DNA"/>
</dbReference>
<dbReference type="Proteomes" id="UP001189429">
    <property type="component" value="Unassembled WGS sequence"/>
</dbReference>
<evidence type="ECO:0008006" key="4">
    <source>
        <dbReference type="Google" id="ProtNLM"/>
    </source>
</evidence>
<keyword evidence="3" id="KW-1185">Reference proteome</keyword>
<organism evidence="2 3">
    <name type="scientific">Prorocentrum cordatum</name>
    <dbReference type="NCBI Taxonomy" id="2364126"/>
    <lineage>
        <taxon>Eukaryota</taxon>
        <taxon>Sar</taxon>
        <taxon>Alveolata</taxon>
        <taxon>Dinophyceae</taxon>
        <taxon>Prorocentrales</taxon>
        <taxon>Prorocentraceae</taxon>
        <taxon>Prorocentrum</taxon>
    </lineage>
</organism>
<proteinExistence type="predicted"/>
<evidence type="ECO:0000313" key="3">
    <source>
        <dbReference type="Proteomes" id="UP001189429"/>
    </source>
</evidence>
<sequence length="117" mass="11884">MDAAAFLAAGAATGTEPAAGSLAYGQVAYVPQQEGNSKIVDKIVRGRLFNFLICCIFWASDHVITFSSTIFWSGQPLGFASSWATLSAVAAGAVGAKGAPAGGPPPAGDSAPRRGRR</sequence>
<evidence type="ECO:0000256" key="1">
    <source>
        <dbReference type="SAM" id="MobiDB-lite"/>
    </source>
</evidence>
<comment type="caution">
    <text evidence="2">The sequence shown here is derived from an EMBL/GenBank/DDBJ whole genome shotgun (WGS) entry which is preliminary data.</text>
</comment>
<reference evidence="2" key="1">
    <citation type="submission" date="2023-10" db="EMBL/GenBank/DDBJ databases">
        <authorList>
            <person name="Chen Y."/>
            <person name="Shah S."/>
            <person name="Dougan E. K."/>
            <person name="Thang M."/>
            <person name="Chan C."/>
        </authorList>
    </citation>
    <scope>NUCLEOTIDE SEQUENCE [LARGE SCALE GENOMIC DNA]</scope>
</reference>
<gene>
    <name evidence="2" type="ORF">PCOR1329_LOCUS52406</name>
</gene>
<name>A0ABN9UWP5_9DINO</name>
<accession>A0ABN9UWP5</accession>